<evidence type="ECO:0000313" key="3">
    <source>
        <dbReference type="Proteomes" id="UP000244005"/>
    </source>
</evidence>
<feature type="region of interest" description="Disordered" evidence="1">
    <location>
        <begin position="1"/>
        <end position="29"/>
    </location>
</feature>
<dbReference type="Proteomes" id="UP000244005">
    <property type="component" value="Unassembled WGS sequence"/>
</dbReference>
<evidence type="ECO:0000256" key="1">
    <source>
        <dbReference type="SAM" id="MobiDB-lite"/>
    </source>
</evidence>
<reference evidence="3" key="1">
    <citation type="journal article" date="2017" name="Cell">
        <title>Insights into land plant evolution garnered from the Marchantia polymorpha genome.</title>
        <authorList>
            <person name="Bowman J.L."/>
            <person name="Kohchi T."/>
            <person name="Yamato K.T."/>
            <person name="Jenkins J."/>
            <person name="Shu S."/>
            <person name="Ishizaki K."/>
            <person name="Yamaoka S."/>
            <person name="Nishihama R."/>
            <person name="Nakamura Y."/>
            <person name="Berger F."/>
            <person name="Adam C."/>
            <person name="Aki S.S."/>
            <person name="Althoff F."/>
            <person name="Araki T."/>
            <person name="Arteaga-Vazquez M.A."/>
            <person name="Balasubrmanian S."/>
            <person name="Barry K."/>
            <person name="Bauer D."/>
            <person name="Boehm C.R."/>
            <person name="Briginshaw L."/>
            <person name="Caballero-Perez J."/>
            <person name="Catarino B."/>
            <person name="Chen F."/>
            <person name="Chiyoda S."/>
            <person name="Chovatia M."/>
            <person name="Davies K.M."/>
            <person name="Delmans M."/>
            <person name="Demura T."/>
            <person name="Dierschke T."/>
            <person name="Dolan L."/>
            <person name="Dorantes-Acosta A.E."/>
            <person name="Eklund D.M."/>
            <person name="Florent S.N."/>
            <person name="Flores-Sandoval E."/>
            <person name="Fujiyama A."/>
            <person name="Fukuzawa H."/>
            <person name="Galik B."/>
            <person name="Grimanelli D."/>
            <person name="Grimwood J."/>
            <person name="Grossniklaus U."/>
            <person name="Hamada T."/>
            <person name="Haseloff J."/>
            <person name="Hetherington A.J."/>
            <person name="Higo A."/>
            <person name="Hirakawa Y."/>
            <person name="Hundley H.N."/>
            <person name="Ikeda Y."/>
            <person name="Inoue K."/>
            <person name="Inoue S.I."/>
            <person name="Ishida S."/>
            <person name="Jia Q."/>
            <person name="Kakita M."/>
            <person name="Kanazawa T."/>
            <person name="Kawai Y."/>
            <person name="Kawashima T."/>
            <person name="Kennedy M."/>
            <person name="Kinose K."/>
            <person name="Kinoshita T."/>
            <person name="Kohara Y."/>
            <person name="Koide E."/>
            <person name="Komatsu K."/>
            <person name="Kopischke S."/>
            <person name="Kubo M."/>
            <person name="Kyozuka J."/>
            <person name="Lagercrantz U."/>
            <person name="Lin S.S."/>
            <person name="Lindquist E."/>
            <person name="Lipzen A.M."/>
            <person name="Lu C.W."/>
            <person name="De Luna E."/>
            <person name="Martienssen R.A."/>
            <person name="Minamino N."/>
            <person name="Mizutani M."/>
            <person name="Mizutani M."/>
            <person name="Mochizuki N."/>
            <person name="Monte I."/>
            <person name="Mosher R."/>
            <person name="Nagasaki H."/>
            <person name="Nakagami H."/>
            <person name="Naramoto S."/>
            <person name="Nishitani K."/>
            <person name="Ohtani M."/>
            <person name="Okamoto T."/>
            <person name="Okumura M."/>
            <person name="Phillips J."/>
            <person name="Pollak B."/>
            <person name="Reinders A."/>
            <person name="Rovekamp M."/>
            <person name="Sano R."/>
            <person name="Sawa S."/>
            <person name="Schmid M.W."/>
            <person name="Shirakawa M."/>
            <person name="Solano R."/>
            <person name="Spunde A."/>
            <person name="Suetsugu N."/>
            <person name="Sugano S."/>
            <person name="Sugiyama A."/>
            <person name="Sun R."/>
            <person name="Suzuki Y."/>
            <person name="Takenaka M."/>
            <person name="Takezawa D."/>
            <person name="Tomogane H."/>
            <person name="Tsuzuki M."/>
            <person name="Ueda T."/>
            <person name="Umeda M."/>
            <person name="Ward J.M."/>
            <person name="Watanabe Y."/>
            <person name="Yazaki K."/>
            <person name="Yokoyama R."/>
            <person name="Yoshitake Y."/>
            <person name="Yotsui I."/>
            <person name="Zachgo S."/>
            <person name="Schmutz J."/>
        </authorList>
    </citation>
    <scope>NUCLEOTIDE SEQUENCE [LARGE SCALE GENOMIC DNA]</scope>
    <source>
        <strain evidence="3">Tak-1</strain>
    </source>
</reference>
<dbReference type="AlphaFoldDB" id="A0A2R6VZD3"/>
<gene>
    <name evidence="2" type="ORF">MARPO_0257s0002</name>
</gene>
<dbReference type="Gramene" id="Mp8g04337.1">
    <property type="protein sequence ID" value="Mp8g04337.1.cds1"/>
    <property type="gene ID" value="Mp8g04337"/>
</dbReference>
<proteinExistence type="predicted"/>
<protein>
    <submittedName>
        <fullName evidence="2">Uncharacterized protein</fullName>
    </submittedName>
</protein>
<feature type="compositionally biased region" description="Polar residues" evidence="1">
    <location>
        <begin position="1"/>
        <end position="13"/>
    </location>
</feature>
<dbReference type="Gramene" id="Mp8g04330.1">
    <property type="protein sequence ID" value="Mp8g04330.1.cds1"/>
    <property type="gene ID" value="Mp8g04330"/>
</dbReference>
<dbReference type="EMBL" id="KZ772912">
    <property type="protein sequence ID" value="PTQ26951.1"/>
    <property type="molecule type" value="Genomic_DNA"/>
</dbReference>
<sequence length="67" mass="7304">MAVTSSSGSQYNSHSDDFGNAGGGDRDKSNVREQDRFLLISNISIIIKKVFTGNAKIAMYAKEIVHL</sequence>
<keyword evidence="3" id="KW-1185">Reference proteome</keyword>
<accession>A0A2R6VZD3</accession>
<evidence type="ECO:0000313" key="2">
    <source>
        <dbReference type="EMBL" id="PTQ26951.1"/>
    </source>
</evidence>
<organism evidence="2 3">
    <name type="scientific">Marchantia polymorpha</name>
    <name type="common">Common liverwort</name>
    <name type="synonym">Marchantia aquatica</name>
    <dbReference type="NCBI Taxonomy" id="3197"/>
    <lineage>
        <taxon>Eukaryota</taxon>
        <taxon>Viridiplantae</taxon>
        <taxon>Streptophyta</taxon>
        <taxon>Embryophyta</taxon>
        <taxon>Marchantiophyta</taxon>
        <taxon>Marchantiopsida</taxon>
        <taxon>Marchantiidae</taxon>
        <taxon>Marchantiales</taxon>
        <taxon>Marchantiaceae</taxon>
        <taxon>Marchantia</taxon>
    </lineage>
</organism>
<name>A0A2R6VZD3_MARPO</name>